<name>D3Q4L4_STANL</name>
<dbReference type="InterPro" id="IPR027417">
    <property type="entry name" value="P-loop_NTPase"/>
</dbReference>
<dbReference type="EMBL" id="CP001778">
    <property type="protein sequence ID" value="ADD40174.1"/>
    <property type="molecule type" value="Genomic_DNA"/>
</dbReference>
<dbReference type="OrthoDB" id="3455266at2"/>
<dbReference type="GO" id="GO:0043531">
    <property type="term" value="F:ADP binding"/>
    <property type="evidence" value="ECO:0007669"/>
    <property type="project" value="InterPro"/>
</dbReference>
<evidence type="ECO:0008006" key="3">
    <source>
        <dbReference type="Google" id="ProtNLM"/>
    </source>
</evidence>
<gene>
    <name evidence="1" type="ordered locus">Snas_0459</name>
</gene>
<dbReference type="PANTHER" id="PTHR47691:SF3">
    <property type="entry name" value="HTH-TYPE TRANSCRIPTIONAL REGULATOR RV0890C-RELATED"/>
    <property type="match status" value="1"/>
</dbReference>
<protein>
    <recommendedName>
        <fullName evidence="3">NB-ARC domain-containing protein</fullName>
    </recommendedName>
</protein>
<sequence>MAVDGGRVAARGFQYQYLRTLEALLERIDDESIAALRVEGGSGADGINTVDFDLTGDGGERMVAVQVKSRQPGSTMSASEAFGILLDLVVAVNAKEYQLITNAQAGPGMKDLVTALEAIDDFDELRRSLLATLAGAPSRASQVSQMLPSIIERFCRARVIVDDRDDIEIRYHLASRLRQFRVSAREGLGEQSAGLLLGFLISDVLRRAADEGAACLTRQEFRERLLVPGHVLAQSLAVRDWGVVVGRVPPIPDVPRPEIITRLNDVFAPSIDAGVRTAALVGLSGIGKSSQAAAYVANRADLYDLICWVDAESTSTLTASLRQVLAHIRGITRASIMEATPDELRDAVHTELSRYNGRWLIVFDNVTVARDLGAWLPAVGRGDVLITALDAATRFGKAATIPVEQMSRDEAVTLLRLRLDMSDAEYSSHIGLLERIVNAMGRWPLAIELATGYMHGCGIPIHQAHHYLDRLKQRALADDMAIPVGYPRTLVAAIDMCLDHVATLTKEEPHTLQKLAPLALMTAAAYTASRQIPIHLAAGALFAHDDELRNPDFRTAGPMFVGPESADLLEAVRELRRFSLVDFDEDLPHEFDSLVADGSRTIAVNTIVQDVIRRLRETHSGMFDLLNRLATLTNIWMTSSLHAGHVQLSYLMSTHAEALVENIAAQQLASPQILLLFGNFAILQRDRGNTLAAEQLWRLEMSILDQIEPVKDDDFDSELVTMQIKISLSLLFIDEETRTDVTIDEVIPWLQDSLMSAQRLALEKPDGAMELLTPLRNALHNPRGQSLIEHNEEIATLNSAFADLISRLPSTEHSDALDAFRQITMELQTGRDYENAERLCRYLIGKANFLGGPQELEARRLLIEVLIRLQRWADAKSEHDKIRRRIGATPMLPYTVNMMIHNVGCSCAAAYLLGETLDSDHAAKLLDDLLTWPHAKPISGTSDEYTQKFLLLAAINDLANGRLLEGDEKLSRVPRPEANEPHPTNEDLPSWRLLWEYTRLALLQRAWHTKQTYNTLD</sequence>
<dbReference type="Gene3D" id="3.40.50.300">
    <property type="entry name" value="P-loop containing nucleotide triphosphate hydrolases"/>
    <property type="match status" value="1"/>
</dbReference>
<accession>D3Q4L4</accession>
<proteinExistence type="predicted"/>
<evidence type="ECO:0000313" key="1">
    <source>
        <dbReference type="EMBL" id="ADD40174.1"/>
    </source>
</evidence>
<reference evidence="1 2" key="1">
    <citation type="journal article" date="2009" name="Stand. Genomic Sci.">
        <title>Complete genome sequence of Stackebrandtia nassauensis type strain (LLR-40K-21).</title>
        <authorList>
            <person name="Munk C."/>
            <person name="Lapidus A."/>
            <person name="Copeland A."/>
            <person name="Jando M."/>
            <person name="Mayilraj S."/>
            <person name="Glavina Del Rio T."/>
            <person name="Nolan M."/>
            <person name="Chen F."/>
            <person name="Lucas S."/>
            <person name="Tice H."/>
            <person name="Cheng J.F."/>
            <person name="Han C."/>
            <person name="Detter J.C."/>
            <person name="Bruce D."/>
            <person name="Goodwin L."/>
            <person name="Chain P."/>
            <person name="Pitluck S."/>
            <person name="Goker M."/>
            <person name="Ovchinikova G."/>
            <person name="Pati A."/>
            <person name="Ivanova N."/>
            <person name="Mavromatis K."/>
            <person name="Chen A."/>
            <person name="Palaniappan K."/>
            <person name="Land M."/>
            <person name="Hauser L."/>
            <person name="Chang Y.J."/>
            <person name="Jeffries C.D."/>
            <person name="Bristow J."/>
            <person name="Eisen J.A."/>
            <person name="Markowitz V."/>
            <person name="Hugenholtz P."/>
            <person name="Kyrpides N.C."/>
            <person name="Klenk H.P."/>
        </authorList>
    </citation>
    <scope>NUCLEOTIDE SEQUENCE [LARGE SCALE GENOMIC DNA]</scope>
    <source>
        <strain evidence="2">DSM 44728 / CIP 108903 / NRRL B-16338 / NBRC 102104 / LLR-40K-21</strain>
    </source>
</reference>
<dbReference type="Proteomes" id="UP000000844">
    <property type="component" value="Chromosome"/>
</dbReference>
<organism evidence="1 2">
    <name type="scientific">Stackebrandtia nassauensis (strain DSM 44728 / CIP 108903 / NRRL B-16338 / NBRC 102104 / LLR-40K-21)</name>
    <dbReference type="NCBI Taxonomy" id="446470"/>
    <lineage>
        <taxon>Bacteria</taxon>
        <taxon>Bacillati</taxon>
        <taxon>Actinomycetota</taxon>
        <taxon>Actinomycetes</taxon>
        <taxon>Glycomycetales</taxon>
        <taxon>Glycomycetaceae</taxon>
        <taxon>Stackebrandtia</taxon>
    </lineage>
</organism>
<dbReference type="eggNOG" id="COG0457">
    <property type="taxonomic scope" value="Bacteria"/>
</dbReference>
<dbReference type="PANTHER" id="PTHR47691">
    <property type="entry name" value="REGULATOR-RELATED"/>
    <property type="match status" value="1"/>
</dbReference>
<dbReference type="RefSeq" id="WP_013015745.1">
    <property type="nucleotide sequence ID" value="NC_013947.1"/>
</dbReference>
<dbReference type="STRING" id="446470.Snas_0459"/>
<dbReference type="KEGG" id="sna:Snas_0459"/>
<dbReference type="HOGENOM" id="CLU_296637_0_0_11"/>
<keyword evidence="2" id="KW-1185">Reference proteome</keyword>
<evidence type="ECO:0000313" key="2">
    <source>
        <dbReference type="Proteomes" id="UP000000844"/>
    </source>
</evidence>
<dbReference type="AlphaFoldDB" id="D3Q4L4"/>
<dbReference type="SUPFAM" id="SSF52540">
    <property type="entry name" value="P-loop containing nucleoside triphosphate hydrolases"/>
    <property type="match status" value="1"/>
</dbReference>